<evidence type="ECO:0000256" key="1">
    <source>
        <dbReference type="ARBA" id="ARBA00004141"/>
    </source>
</evidence>
<dbReference type="SUPFAM" id="SSF103473">
    <property type="entry name" value="MFS general substrate transporter"/>
    <property type="match status" value="1"/>
</dbReference>
<feature type="compositionally biased region" description="Polar residues" evidence="6">
    <location>
        <begin position="219"/>
        <end position="235"/>
    </location>
</feature>
<proteinExistence type="inferred from homology"/>
<evidence type="ECO:0000256" key="2">
    <source>
        <dbReference type="ARBA" id="ARBA00005241"/>
    </source>
</evidence>
<feature type="transmembrane region" description="Helical" evidence="7">
    <location>
        <begin position="45"/>
        <end position="63"/>
    </location>
</feature>
<feature type="transmembrane region" description="Helical" evidence="7">
    <location>
        <begin position="386"/>
        <end position="407"/>
    </location>
</feature>
<dbReference type="PANTHER" id="PTHR16172">
    <property type="entry name" value="MAJOR FACILITATOR SUPERFAMILY DOMAIN-CONTAINING PROTEIN 6-LIKE"/>
    <property type="match status" value="1"/>
</dbReference>
<dbReference type="InterPro" id="IPR051717">
    <property type="entry name" value="MFS_MFSD6"/>
</dbReference>
<feature type="transmembrane region" description="Helical" evidence="7">
    <location>
        <begin position="517"/>
        <end position="542"/>
    </location>
</feature>
<dbReference type="GO" id="GO:0016020">
    <property type="term" value="C:membrane"/>
    <property type="evidence" value="ECO:0007669"/>
    <property type="project" value="UniProtKB-SubCell"/>
</dbReference>
<name>A0A6S7J4F5_PARCT</name>
<dbReference type="AlphaFoldDB" id="A0A6S7J4F5"/>
<feature type="transmembrane region" description="Helical" evidence="7">
    <location>
        <begin position="493"/>
        <end position="511"/>
    </location>
</feature>
<feature type="transmembrane region" description="Helical" evidence="7">
    <location>
        <begin position="586"/>
        <end position="606"/>
    </location>
</feature>
<evidence type="ECO:0000256" key="4">
    <source>
        <dbReference type="ARBA" id="ARBA00022989"/>
    </source>
</evidence>
<comment type="caution">
    <text evidence="9">The sequence shown here is derived from an EMBL/GenBank/DDBJ whole genome shotgun (WGS) entry which is preliminary data.</text>
</comment>
<feature type="region of interest" description="Disordered" evidence="6">
    <location>
        <begin position="219"/>
        <end position="240"/>
    </location>
</feature>
<evidence type="ECO:0000256" key="7">
    <source>
        <dbReference type="SAM" id="Phobius"/>
    </source>
</evidence>
<keyword evidence="4 7" id="KW-1133">Transmembrane helix</keyword>
<comment type="similarity">
    <text evidence="2">Belongs to the major facilitator superfamily. MFSD6 family.</text>
</comment>
<dbReference type="PANTHER" id="PTHR16172:SF2">
    <property type="entry name" value="MAJOR FACILITATOR SUPERFAMILY DOMAIN-CONTAINING PROTEIN 6"/>
    <property type="match status" value="1"/>
</dbReference>
<dbReference type="Proteomes" id="UP001152795">
    <property type="component" value="Unassembled WGS sequence"/>
</dbReference>
<dbReference type="EMBL" id="CACRXK020013234">
    <property type="protein sequence ID" value="CAB4024781.1"/>
    <property type="molecule type" value="Genomic_DNA"/>
</dbReference>
<evidence type="ECO:0000256" key="3">
    <source>
        <dbReference type="ARBA" id="ARBA00022692"/>
    </source>
</evidence>
<protein>
    <recommendedName>
        <fullName evidence="8">Major facilitator superfamily associated domain-containing protein</fullName>
    </recommendedName>
</protein>
<evidence type="ECO:0000313" key="10">
    <source>
        <dbReference type="Proteomes" id="UP001152795"/>
    </source>
</evidence>
<accession>A0A6S7J4F5</accession>
<evidence type="ECO:0000313" key="9">
    <source>
        <dbReference type="EMBL" id="CAB4024781.1"/>
    </source>
</evidence>
<feature type="transmembrane region" description="Helical" evidence="7">
    <location>
        <begin position="75"/>
        <end position="94"/>
    </location>
</feature>
<feature type="transmembrane region" description="Helical" evidence="7">
    <location>
        <begin position="106"/>
        <end position="128"/>
    </location>
</feature>
<feature type="transmembrane region" description="Helical" evidence="7">
    <location>
        <begin position="428"/>
        <end position="448"/>
    </location>
</feature>
<feature type="domain" description="Major facilitator superfamily associated" evidence="8">
    <location>
        <begin position="43"/>
        <end position="585"/>
    </location>
</feature>
<feature type="transmembrane region" description="Helical" evidence="7">
    <location>
        <begin position="454"/>
        <end position="472"/>
    </location>
</feature>
<sequence>MYILNLEVTIKSLRFTDAHIRFNTACRTNVIIMVKFSLKSVALKWYFFSCSGSVALFCEYFNLFMKQLGFNPGQIGLTTLFGIPHLLIPLCLLFGEKFRARKIVAVFGTLGASVCCMLPLLSLVVPALQPTCYTKPYIAFTSAKKAIQLRNGTVDLNYSSYAIRNNKKHFTSTKSLKAVQHHIFINSSVNITANNPSAFMIHHTISHLPLNNSPLNTISVHSQNSNPTGTRITGSKTHHSKPYLTSTNTLTLQVLMSNNGRMFPKHPKDKTLLSVSKIHHSVRFNNTVKPSNPVKPSSMTHTSLPLAMLSALFVLLTVSRSLTQLFERVDLSLANLATITYIQGENASYGVYSMWAHIGCTLSIPSVAVLAWYIRINICGVEKYGYFISFIWGGIMFFLSMLSLPWFKFEYNEKKTINWSGVKADVFNAHYIFMFVVLFYAGLCLAFQSYWEFWYLDGLSASPLLIAGAVLVRRPILATSMFLSTRLIRKIDELKTICVALFLYACSYLALSFTRIAWLVIVIDTCQATAYGLSYCAFTVLFSKAASKENASVIFGLLETVYAVGFETGSTVMGILFHILGTQLTLLIYSISSTVVLLILLLYIRFSTSLHKYEKVAQDSDVE</sequence>
<evidence type="ECO:0000256" key="5">
    <source>
        <dbReference type="ARBA" id="ARBA00023136"/>
    </source>
</evidence>
<keyword evidence="3 7" id="KW-0812">Transmembrane</keyword>
<dbReference type="InterPro" id="IPR036259">
    <property type="entry name" value="MFS_trans_sf"/>
</dbReference>
<feature type="transmembrane region" description="Helical" evidence="7">
    <location>
        <begin position="354"/>
        <end position="374"/>
    </location>
</feature>
<comment type="subcellular location">
    <subcellularLocation>
        <location evidence="1">Membrane</location>
        <topology evidence="1">Multi-pass membrane protein</topology>
    </subcellularLocation>
</comment>
<evidence type="ECO:0000256" key="6">
    <source>
        <dbReference type="SAM" id="MobiDB-lite"/>
    </source>
</evidence>
<dbReference type="Gene3D" id="1.20.1250.20">
    <property type="entry name" value="MFS general substrate transporter like domains"/>
    <property type="match status" value="1"/>
</dbReference>
<keyword evidence="10" id="KW-1185">Reference proteome</keyword>
<feature type="transmembrane region" description="Helical" evidence="7">
    <location>
        <begin position="554"/>
        <end position="580"/>
    </location>
</feature>
<evidence type="ECO:0000259" key="8">
    <source>
        <dbReference type="Pfam" id="PF12832"/>
    </source>
</evidence>
<dbReference type="Pfam" id="PF12832">
    <property type="entry name" value="MFS_1_like"/>
    <property type="match status" value="1"/>
</dbReference>
<feature type="transmembrane region" description="Helical" evidence="7">
    <location>
        <begin position="299"/>
        <end position="318"/>
    </location>
</feature>
<organism evidence="9 10">
    <name type="scientific">Paramuricea clavata</name>
    <name type="common">Red gorgonian</name>
    <name type="synonym">Violescent sea-whip</name>
    <dbReference type="NCBI Taxonomy" id="317549"/>
    <lineage>
        <taxon>Eukaryota</taxon>
        <taxon>Metazoa</taxon>
        <taxon>Cnidaria</taxon>
        <taxon>Anthozoa</taxon>
        <taxon>Octocorallia</taxon>
        <taxon>Malacalcyonacea</taxon>
        <taxon>Plexauridae</taxon>
        <taxon>Paramuricea</taxon>
    </lineage>
</organism>
<reference evidence="9" key="1">
    <citation type="submission" date="2020-04" db="EMBL/GenBank/DDBJ databases">
        <authorList>
            <person name="Alioto T."/>
            <person name="Alioto T."/>
            <person name="Gomez Garrido J."/>
        </authorList>
    </citation>
    <scope>NUCLEOTIDE SEQUENCE</scope>
    <source>
        <strain evidence="9">A484AB</strain>
    </source>
</reference>
<gene>
    <name evidence="9" type="ORF">PACLA_8A046371</name>
</gene>
<dbReference type="OrthoDB" id="10061976at2759"/>
<dbReference type="InterPro" id="IPR024989">
    <property type="entry name" value="MFS_assoc_dom"/>
</dbReference>
<keyword evidence="5 7" id="KW-0472">Membrane</keyword>